<evidence type="ECO:0000313" key="3">
    <source>
        <dbReference type="EMBL" id="CAE0403871.1"/>
    </source>
</evidence>
<reference evidence="3" key="1">
    <citation type="submission" date="2021-01" db="EMBL/GenBank/DDBJ databases">
        <authorList>
            <person name="Corre E."/>
            <person name="Pelletier E."/>
            <person name="Niang G."/>
            <person name="Scheremetjew M."/>
            <person name="Finn R."/>
            <person name="Kale V."/>
            <person name="Holt S."/>
            <person name="Cochrane G."/>
            <person name="Meng A."/>
            <person name="Brown T."/>
            <person name="Cohen L."/>
        </authorList>
    </citation>
    <scope>NUCLEOTIDE SEQUENCE</scope>
    <source>
        <strain evidence="3">CCMP127</strain>
    </source>
</reference>
<feature type="domain" description="VWFA" evidence="2">
    <location>
        <begin position="89"/>
        <end position="320"/>
    </location>
</feature>
<protein>
    <recommendedName>
        <fullName evidence="2">VWFA domain-containing protein</fullName>
    </recommendedName>
</protein>
<feature type="region of interest" description="Disordered" evidence="1">
    <location>
        <begin position="530"/>
        <end position="561"/>
    </location>
</feature>
<organism evidence="3">
    <name type="scientific">Amphora coffeiformis</name>
    <dbReference type="NCBI Taxonomy" id="265554"/>
    <lineage>
        <taxon>Eukaryota</taxon>
        <taxon>Sar</taxon>
        <taxon>Stramenopiles</taxon>
        <taxon>Ochrophyta</taxon>
        <taxon>Bacillariophyta</taxon>
        <taxon>Bacillariophyceae</taxon>
        <taxon>Bacillariophycidae</taxon>
        <taxon>Thalassiophysales</taxon>
        <taxon>Catenulaceae</taxon>
        <taxon>Amphora</taxon>
    </lineage>
</organism>
<sequence>MNPHSSNTNDDDEDTITTAASSFVHVNTASTTATGSGGPPLILSMQPRHESVGLDAVDSTNQNKYVVDQICATIRALETQEGQERAAVDILVALDVSGSMDGDKLALCKNTLELLVRVLQAQDRFGLITYASEARLDLPAQRLTADHKAKCLQSIRKLTTRGCTNISAALGLAAQEMHAVESPNPVRSIFLLTDGLANEGICQPAALVQLAQNCLVGDAQLQTNNGDDDVQIELNRRSFMGFGLGSNGRTARRRTPSPAPPATQIQFTARSQIPITLHTFGYGVDHNETLLQEMSNATEGGSYYFVEDDKSVSTAFGDAIGGIVSVVAQNTVLHLHVPPAAAALGVKICKVHHDQVIARENGSYTVTVGDFYGEEIRDVVLDVQLATPAEATMDNPIPHLTAKLCYTDTLQRRPVESAAVTASISRPTGTAFSRENDHVAAQWLRVFSVEQMEQAEALASASNFEAARTSLGLVSAAYHQQSPSVQAHAESTSVYQSSLGMVSEMSTNAVEYRSMGVKRSKQLLVAHKRQRAAPMAPRHYTVPTSGGLTSAPTGTNAPYDTKSKKAMRTMFS</sequence>
<dbReference type="Pfam" id="PF00092">
    <property type="entry name" value="VWA"/>
    <property type="match status" value="1"/>
</dbReference>
<gene>
    <name evidence="3" type="ORF">ACOF00016_LOCUS2059</name>
</gene>
<name>A0A7S3P4B9_9STRA</name>
<dbReference type="InterPro" id="IPR002035">
    <property type="entry name" value="VWF_A"/>
</dbReference>
<dbReference type="PANTHER" id="PTHR10579">
    <property type="entry name" value="CALCIUM-ACTIVATED CHLORIDE CHANNEL REGULATOR"/>
    <property type="match status" value="1"/>
</dbReference>
<dbReference type="EMBL" id="HBIM01002356">
    <property type="protein sequence ID" value="CAE0403871.1"/>
    <property type="molecule type" value="Transcribed_RNA"/>
</dbReference>
<evidence type="ECO:0000256" key="1">
    <source>
        <dbReference type="SAM" id="MobiDB-lite"/>
    </source>
</evidence>
<dbReference type="InterPro" id="IPR036465">
    <property type="entry name" value="vWFA_dom_sf"/>
</dbReference>
<dbReference type="InterPro" id="IPR051266">
    <property type="entry name" value="CLCR"/>
</dbReference>
<dbReference type="PROSITE" id="PS50234">
    <property type="entry name" value="VWFA"/>
    <property type="match status" value="1"/>
</dbReference>
<dbReference type="PANTHER" id="PTHR10579:SF43">
    <property type="entry name" value="ZINC FINGER (C3HC4-TYPE RING FINGER) FAMILY PROTEIN"/>
    <property type="match status" value="1"/>
</dbReference>
<evidence type="ECO:0000259" key="2">
    <source>
        <dbReference type="PROSITE" id="PS50234"/>
    </source>
</evidence>
<proteinExistence type="predicted"/>
<dbReference type="SMART" id="SM00327">
    <property type="entry name" value="VWA"/>
    <property type="match status" value="1"/>
</dbReference>
<dbReference type="AlphaFoldDB" id="A0A7S3P4B9"/>
<dbReference type="SUPFAM" id="SSF53300">
    <property type="entry name" value="vWA-like"/>
    <property type="match status" value="1"/>
</dbReference>
<feature type="compositionally biased region" description="Polar residues" evidence="1">
    <location>
        <begin position="542"/>
        <end position="558"/>
    </location>
</feature>
<accession>A0A7S3P4B9</accession>
<dbReference type="Gene3D" id="3.40.50.410">
    <property type="entry name" value="von Willebrand factor, type A domain"/>
    <property type="match status" value="1"/>
</dbReference>